<dbReference type="NCBIfam" id="NF008107">
    <property type="entry name" value="PRK10853.1"/>
    <property type="match status" value="1"/>
</dbReference>
<evidence type="ECO:0000313" key="3">
    <source>
        <dbReference type="EMBL" id="RUS66835.1"/>
    </source>
</evidence>
<dbReference type="AlphaFoldDB" id="A0A433SDN5"/>
<keyword evidence="4" id="KW-1185">Reference proteome</keyword>
<evidence type="ECO:0000313" key="4">
    <source>
        <dbReference type="Proteomes" id="UP000286947"/>
    </source>
</evidence>
<sequence>MLKVYGITNCSTVKKARVWLDEHQIAYEFHDYKKQGVPADLLDDWIKQLSWEALVNRRGTTWRKLSPEEQAAVTDASSAKALMLASPSVIKRPLVVKGKKALLLGFDENEWAQKLS</sequence>
<dbReference type="InterPro" id="IPR006660">
    <property type="entry name" value="Arsenate_reductase-like"/>
</dbReference>
<accession>A0A433SDN5</accession>
<comment type="similarity">
    <text evidence="1 2">Belongs to the ArsC family.</text>
</comment>
<dbReference type="SUPFAM" id="SSF52833">
    <property type="entry name" value="Thioredoxin-like"/>
    <property type="match status" value="1"/>
</dbReference>
<dbReference type="NCBIfam" id="TIGR01617">
    <property type="entry name" value="arsC_related"/>
    <property type="match status" value="1"/>
</dbReference>
<dbReference type="EMBL" id="PQSP01000003">
    <property type="protein sequence ID" value="RUS66835.1"/>
    <property type="molecule type" value="Genomic_DNA"/>
</dbReference>
<gene>
    <name evidence="3" type="primary">spxA</name>
    <name evidence="3" type="ORF">CUZ56_01629</name>
</gene>
<organism evidence="3 4">
    <name type="scientific">Saezia sanguinis</name>
    <dbReference type="NCBI Taxonomy" id="1965230"/>
    <lineage>
        <taxon>Bacteria</taxon>
        <taxon>Pseudomonadati</taxon>
        <taxon>Pseudomonadota</taxon>
        <taxon>Betaproteobacteria</taxon>
        <taxon>Burkholderiales</taxon>
        <taxon>Saeziaceae</taxon>
        <taxon>Saezia</taxon>
    </lineage>
</organism>
<dbReference type="InterPro" id="IPR036249">
    <property type="entry name" value="Thioredoxin-like_sf"/>
</dbReference>
<dbReference type="PANTHER" id="PTHR30041:SF8">
    <property type="entry name" value="PROTEIN YFFB"/>
    <property type="match status" value="1"/>
</dbReference>
<dbReference type="PROSITE" id="PS51353">
    <property type="entry name" value="ARSC"/>
    <property type="match status" value="1"/>
</dbReference>
<evidence type="ECO:0000256" key="2">
    <source>
        <dbReference type="PROSITE-ProRule" id="PRU01282"/>
    </source>
</evidence>
<dbReference type="PANTHER" id="PTHR30041">
    <property type="entry name" value="ARSENATE REDUCTASE"/>
    <property type="match status" value="1"/>
</dbReference>
<protein>
    <submittedName>
        <fullName evidence="3">Regulatory protein Spx</fullName>
    </submittedName>
</protein>
<dbReference type="OrthoDB" id="9803749at2"/>
<comment type="caution">
    <text evidence="3">The sequence shown here is derived from an EMBL/GenBank/DDBJ whole genome shotgun (WGS) entry which is preliminary data.</text>
</comment>
<dbReference type="Gene3D" id="3.40.30.10">
    <property type="entry name" value="Glutaredoxin"/>
    <property type="match status" value="1"/>
</dbReference>
<evidence type="ECO:0000256" key="1">
    <source>
        <dbReference type="ARBA" id="ARBA00007198"/>
    </source>
</evidence>
<dbReference type="Proteomes" id="UP000286947">
    <property type="component" value="Unassembled WGS sequence"/>
</dbReference>
<dbReference type="Pfam" id="PF03960">
    <property type="entry name" value="ArsC"/>
    <property type="match status" value="1"/>
</dbReference>
<dbReference type="CDD" id="cd03035">
    <property type="entry name" value="ArsC_Yffb"/>
    <property type="match status" value="1"/>
</dbReference>
<proteinExistence type="inferred from homology"/>
<dbReference type="RefSeq" id="WP_126979839.1">
    <property type="nucleotide sequence ID" value="NZ_CAWUGC010000001.1"/>
</dbReference>
<name>A0A433SDN5_9BURK</name>
<reference evidence="3 4" key="1">
    <citation type="submission" date="2018-01" db="EMBL/GenBank/DDBJ databases">
        <title>Saezia sanguinis gen. nov., sp. nov., in the order Burkholderiales isolated from human blood.</title>
        <authorList>
            <person name="Medina-Pascual M.J."/>
            <person name="Valdezate S."/>
            <person name="Monzon S."/>
            <person name="Cuesta I."/>
            <person name="Carrasco G."/>
            <person name="Villalon P."/>
            <person name="Saez-Nieto J.A."/>
        </authorList>
    </citation>
    <scope>NUCLEOTIDE SEQUENCE [LARGE SCALE GENOMIC DNA]</scope>
    <source>
        <strain evidence="3 4">CNM695-12</strain>
    </source>
</reference>
<dbReference type="InterPro" id="IPR006504">
    <property type="entry name" value="Tscrpt_reg_Spx/MgsR"/>
</dbReference>